<dbReference type="GO" id="GO:0016020">
    <property type="term" value="C:membrane"/>
    <property type="evidence" value="ECO:0007669"/>
    <property type="project" value="UniProtKB-SubCell"/>
</dbReference>
<name>A0AAN7IZY9_QUERU</name>
<evidence type="ECO:0000256" key="1">
    <source>
        <dbReference type="ARBA" id="ARBA00004479"/>
    </source>
</evidence>
<dbReference type="AlphaFoldDB" id="A0AAN7IZY9"/>
<keyword evidence="12" id="KW-1185">Reference proteome</keyword>
<keyword evidence="2" id="KW-0808">Transferase</keyword>
<comment type="subcellular location">
    <subcellularLocation>
        <location evidence="1">Membrane</location>
        <topology evidence="1">Single-pass type I membrane protein</topology>
    </subcellularLocation>
</comment>
<comment type="caution">
    <text evidence="11">The sequence shown here is derived from an EMBL/GenBank/DDBJ whole genome shotgun (WGS) entry which is preliminary data.</text>
</comment>
<proteinExistence type="predicted"/>
<reference evidence="11 12" key="1">
    <citation type="journal article" date="2023" name="G3 (Bethesda)">
        <title>A haplotype-resolved chromosome-scale genome for Quercus rubra L. provides insights into the genetics of adaptive traits for red oak species.</title>
        <authorList>
            <person name="Kapoor B."/>
            <person name="Jenkins J."/>
            <person name="Schmutz J."/>
            <person name="Zhebentyayeva T."/>
            <person name="Kuelheim C."/>
            <person name="Coggeshall M."/>
            <person name="Heim C."/>
            <person name="Lasky J.R."/>
            <person name="Leites L."/>
            <person name="Islam-Faridi N."/>
            <person name="Romero-Severson J."/>
            <person name="DeLeo V.L."/>
            <person name="Lucas S.M."/>
            <person name="Lazic D."/>
            <person name="Gailing O."/>
            <person name="Carlson J."/>
            <person name="Staton M."/>
        </authorList>
    </citation>
    <scope>NUCLEOTIDE SEQUENCE [LARGE SCALE GENOMIC DNA]</scope>
    <source>
        <strain evidence="11">Pseudo-F2</strain>
    </source>
</reference>
<evidence type="ECO:0000256" key="6">
    <source>
        <dbReference type="ARBA" id="ARBA00023136"/>
    </source>
</evidence>
<dbReference type="PANTHER" id="PTHR27009">
    <property type="entry name" value="RUST RESISTANCE KINASE LR10-RELATED"/>
    <property type="match status" value="1"/>
</dbReference>
<evidence type="ECO:0000256" key="9">
    <source>
        <dbReference type="SAM" id="SignalP"/>
    </source>
</evidence>
<dbReference type="InterPro" id="IPR000719">
    <property type="entry name" value="Prot_kinase_dom"/>
</dbReference>
<evidence type="ECO:0000256" key="7">
    <source>
        <dbReference type="ARBA" id="ARBA00023180"/>
    </source>
</evidence>
<evidence type="ECO:0000313" key="11">
    <source>
        <dbReference type="EMBL" id="KAK4592450.1"/>
    </source>
</evidence>
<evidence type="ECO:0000256" key="2">
    <source>
        <dbReference type="ARBA" id="ARBA00022527"/>
    </source>
</evidence>
<keyword evidence="3 8" id="KW-0812">Transmembrane</keyword>
<dbReference type="GO" id="GO:0004674">
    <property type="term" value="F:protein serine/threonine kinase activity"/>
    <property type="evidence" value="ECO:0007669"/>
    <property type="project" value="UniProtKB-KW"/>
</dbReference>
<keyword evidence="2" id="KW-0723">Serine/threonine-protein kinase</keyword>
<gene>
    <name evidence="11" type="ORF">RGQ29_016840</name>
</gene>
<evidence type="ECO:0000259" key="10">
    <source>
        <dbReference type="PROSITE" id="PS50011"/>
    </source>
</evidence>
<dbReference type="GO" id="GO:0005524">
    <property type="term" value="F:ATP binding"/>
    <property type="evidence" value="ECO:0007669"/>
    <property type="project" value="InterPro"/>
</dbReference>
<dbReference type="InterPro" id="IPR008271">
    <property type="entry name" value="Ser/Thr_kinase_AS"/>
</dbReference>
<evidence type="ECO:0000256" key="5">
    <source>
        <dbReference type="ARBA" id="ARBA00022989"/>
    </source>
</evidence>
<dbReference type="InterPro" id="IPR011009">
    <property type="entry name" value="Kinase-like_dom_sf"/>
</dbReference>
<dbReference type="PROSITE" id="PS00108">
    <property type="entry name" value="PROTEIN_KINASE_ST"/>
    <property type="match status" value="1"/>
</dbReference>
<dbReference type="SUPFAM" id="SSF56112">
    <property type="entry name" value="Protein kinase-like (PK-like)"/>
    <property type="match status" value="1"/>
</dbReference>
<keyword evidence="5 8" id="KW-1133">Transmembrane helix</keyword>
<dbReference type="SMART" id="SM00220">
    <property type="entry name" value="S_TKc"/>
    <property type="match status" value="1"/>
</dbReference>
<evidence type="ECO:0000256" key="8">
    <source>
        <dbReference type="SAM" id="Phobius"/>
    </source>
</evidence>
<keyword evidence="7" id="KW-0325">Glycoprotein</keyword>
<feature type="chain" id="PRO_5042912475" description="Protein kinase domain-containing protein" evidence="9">
    <location>
        <begin position="26"/>
        <end position="487"/>
    </location>
</feature>
<evidence type="ECO:0000256" key="4">
    <source>
        <dbReference type="ARBA" id="ARBA00022729"/>
    </source>
</evidence>
<dbReference type="Pfam" id="PF00069">
    <property type="entry name" value="Pkinase"/>
    <property type="match status" value="1"/>
</dbReference>
<protein>
    <recommendedName>
        <fullName evidence="10">Protein kinase domain-containing protein</fullName>
    </recommendedName>
</protein>
<dbReference type="InterPro" id="IPR045874">
    <property type="entry name" value="LRK10/LRL21-25-like"/>
</dbReference>
<organism evidence="11 12">
    <name type="scientific">Quercus rubra</name>
    <name type="common">Northern red oak</name>
    <name type="synonym">Quercus borealis</name>
    <dbReference type="NCBI Taxonomy" id="3512"/>
    <lineage>
        <taxon>Eukaryota</taxon>
        <taxon>Viridiplantae</taxon>
        <taxon>Streptophyta</taxon>
        <taxon>Embryophyta</taxon>
        <taxon>Tracheophyta</taxon>
        <taxon>Spermatophyta</taxon>
        <taxon>Magnoliopsida</taxon>
        <taxon>eudicotyledons</taxon>
        <taxon>Gunneridae</taxon>
        <taxon>Pentapetalae</taxon>
        <taxon>rosids</taxon>
        <taxon>fabids</taxon>
        <taxon>Fagales</taxon>
        <taxon>Fagaceae</taxon>
        <taxon>Quercus</taxon>
    </lineage>
</organism>
<sequence length="487" mass="55048">MARGLTFSAGLTALIALALVHETLSANDQYYCPPSSCGNIPNISFPFRLKSDPKSYGDPSCEKPVNSPYCLDTSTCIHNSSNYISHSKSISNILKTNAAEVANLCRVEKITQTSWPRNDDPNVSCKDVHNELVYGFEISWLRVIQLAVKFLFGAPFVVAFLIYKWRRRNLSMYDAIEDFLQSHNNLMPIRYSYPEIRKMTNGFKEKLGEGGFATVFKGKLRSVQSGQDFISEVATIGRIHHTNVVQLIGFCVEGPKRALIYEFMLNGSLNKYIFSQEGSIPLSIEKIYEISLGVGCGIEYLHQGCDMQILHFDIKPHNILLDENFTPKHRFFLTVVGGTLGYMATKLFYKKIGGISYKADVYSFGMLLLEMASKRKNFNAFADHSSQIYIPTWVYDQVCEGNDIVMEDATEGEKEKIKKMIIVALWCIKRKPSNRPSMNKVVEMLEGEVECSQMPSKPFLSSLGHVNHVNHLNLNAKNLICPRLIYM</sequence>
<dbReference type="Gene3D" id="3.30.200.20">
    <property type="entry name" value="Phosphorylase Kinase, domain 1"/>
    <property type="match status" value="1"/>
</dbReference>
<feature type="domain" description="Protein kinase" evidence="10">
    <location>
        <begin position="201"/>
        <end position="460"/>
    </location>
</feature>
<feature type="signal peptide" evidence="9">
    <location>
        <begin position="1"/>
        <end position="25"/>
    </location>
</feature>
<dbReference type="Proteomes" id="UP001324115">
    <property type="component" value="Unassembled WGS sequence"/>
</dbReference>
<evidence type="ECO:0000256" key="3">
    <source>
        <dbReference type="ARBA" id="ARBA00022692"/>
    </source>
</evidence>
<keyword evidence="4 9" id="KW-0732">Signal</keyword>
<keyword evidence="6 8" id="KW-0472">Membrane</keyword>
<evidence type="ECO:0000313" key="12">
    <source>
        <dbReference type="Proteomes" id="UP001324115"/>
    </source>
</evidence>
<feature type="transmembrane region" description="Helical" evidence="8">
    <location>
        <begin position="140"/>
        <end position="163"/>
    </location>
</feature>
<dbReference type="Gene3D" id="1.10.510.10">
    <property type="entry name" value="Transferase(Phosphotransferase) domain 1"/>
    <property type="match status" value="1"/>
</dbReference>
<dbReference type="PROSITE" id="PS50011">
    <property type="entry name" value="PROTEIN_KINASE_DOM"/>
    <property type="match status" value="1"/>
</dbReference>
<keyword evidence="2" id="KW-0418">Kinase</keyword>
<dbReference type="EMBL" id="JAXUIC010000004">
    <property type="protein sequence ID" value="KAK4592450.1"/>
    <property type="molecule type" value="Genomic_DNA"/>
</dbReference>
<accession>A0AAN7IZY9</accession>